<accession>A0A3A3GBE6</accession>
<dbReference type="PANTHER" id="PTHR43280:SF2">
    <property type="entry name" value="HTH-TYPE TRANSCRIPTIONAL REGULATOR EXSA"/>
    <property type="match status" value="1"/>
</dbReference>
<dbReference type="PROSITE" id="PS00041">
    <property type="entry name" value="HTH_ARAC_FAMILY_1"/>
    <property type="match status" value="1"/>
</dbReference>
<keyword evidence="1" id="KW-0805">Transcription regulation</keyword>
<evidence type="ECO:0000256" key="3">
    <source>
        <dbReference type="ARBA" id="ARBA00023163"/>
    </source>
</evidence>
<dbReference type="Gene3D" id="2.60.120.10">
    <property type="entry name" value="Jelly Rolls"/>
    <property type="match status" value="1"/>
</dbReference>
<dbReference type="SUPFAM" id="SSF51215">
    <property type="entry name" value="Regulatory protein AraC"/>
    <property type="match status" value="1"/>
</dbReference>
<protein>
    <submittedName>
        <fullName evidence="5">AraC family transcriptional regulator</fullName>
    </submittedName>
</protein>
<dbReference type="InterPro" id="IPR018062">
    <property type="entry name" value="HTH_AraC-typ_CS"/>
</dbReference>
<name>A0A3A3GBE6_PANTH</name>
<proteinExistence type="predicted"/>
<organism evidence="5 6">
    <name type="scientific">Paenibacillus thiaminolyticus</name>
    <name type="common">Bacillus thiaminolyticus</name>
    <dbReference type="NCBI Taxonomy" id="49283"/>
    <lineage>
        <taxon>Bacteria</taxon>
        <taxon>Bacillati</taxon>
        <taxon>Bacillota</taxon>
        <taxon>Bacilli</taxon>
        <taxon>Bacillales</taxon>
        <taxon>Paenibacillaceae</taxon>
        <taxon>Paenibacillus</taxon>
    </lineage>
</organism>
<reference evidence="5 6" key="1">
    <citation type="submission" date="2018-09" db="EMBL/GenBank/DDBJ databases">
        <title>Paenibacillus SK2017-BO5.</title>
        <authorList>
            <person name="Piskunova J.V."/>
            <person name="Dubiley S.A."/>
            <person name="Severinov K.V."/>
        </authorList>
    </citation>
    <scope>NUCLEOTIDE SEQUENCE [LARGE SCALE GENOMIC DNA]</scope>
    <source>
        <strain evidence="5 6">BO5</strain>
    </source>
</reference>
<dbReference type="Pfam" id="PF12833">
    <property type="entry name" value="HTH_18"/>
    <property type="match status" value="1"/>
</dbReference>
<evidence type="ECO:0000313" key="5">
    <source>
        <dbReference type="EMBL" id="RJG17732.1"/>
    </source>
</evidence>
<sequence length="290" mass="33466">MAETAHIAINEYPSRGELTILFSGQAKTEPQHRIGPTVHDYYLVHSILSGKGTFVIRGQEYQLRSGDSFFIFPGEMVRYESDGEEPWQYSWVGFRGQEADRILAEIGVGPHVPVLQGYRHHRLNALLRNVTNALHRGGHAGDMEAEGYFRLILSEYARAAGASLRSGKEDTRTDIERQVEQAARWLTLQHDKSISIDELAQKLGYHRTYLSKMFRKQMGESPMQFLLRIRMERARTLLLTTKLTMEQISASVGYEDALYFSKLYKKWYKRSPTAHRAEMQRNQVTECTYR</sequence>
<dbReference type="InterPro" id="IPR014710">
    <property type="entry name" value="RmlC-like_jellyroll"/>
</dbReference>
<dbReference type="EMBL" id="QYZD01000047">
    <property type="protein sequence ID" value="RJG17732.1"/>
    <property type="molecule type" value="Genomic_DNA"/>
</dbReference>
<dbReference type="GO" id="GO:0003700">
    <property type="term" value="F:DNA-binding transcription factor activity"/>
    <property type="evidence" value="ECO:0007669"/>
    <property type="project" value="InterPro"/>
</dbReference>
<evidence type="ECO:0000259" key="4">
    <source>
        <dbReference type="PROSITE" id="PS01124"/>
    </source>
</evidence>
<evidence type="ECO:0000256" key="2">
    <source>
        <dbReference type="ARBA" id="ARBA00023125"/>
    </source>
</evidence>
<comment type="caution">
    <text evidence="5">The sequence shown here is derived from an EMBL/GenBank/DDBJ whole genome shotgun (WGS) entry which is preliminary data.</text>
</comment>
<dbReference type="InterPro" id="IPR018060">
    <property type="entry name" value="HTH_AraC"/>
</dbReference>
<dbReference type="InterPro" id="IPR009057">
    <property type="entry name" value="Homeodomain-like_sf"/>
</dbReference>
<dbReference type="GO" id="GO:0043565">
    <property type="term" value="F:sequence-specific DNA binding"/>
    <property type="evidence" value="ECO:0007669"/>
    <property type="project" value="InterPro"/>
</dbReference>
<dbReference type="Gene3D" id="1.10.10.60">
    <property type="entry name" value="Homeodomain-like"/>
    <property type="match status" value="2"/>
</dbReference>
<keyword evidence="2" id="KW-0238">DNA-binding</keyword>
<dbReference type="SUPFAM" id="SSF46689">
    <property type="entry name" value="Homeodomain-like"/>
    <property type="match status" value="2"/>
</dbReference>
<dbReference type="PANTHER" id="PTHR43280">
    <property type="entry name" value="ARAC-FAMILY TRANSCRIPTIONAL REGULATOR"/>
    <property type="match status" value="1"/>
</dbReference>
<dbReference type="OrthoDB" id="9813413at2"/>
<dbReference type="CDD" id="cd06986">
    <property type="entry name" value="cupin_MmsR-like_N"/>
    <property type="match status" value="1"/>
</dbReference>
<dbReference type="Pfam" id="PF02311">
    <property type="entry name" value="AraC_binding"/>
    <property type="match status" value="1"/>
</dbReference>
<evidence type="ECO:0000256" key="1">
    <source>
        <dbReference type="ARBA" id="ARBA00023015"/>
    </source>
</evidence>
<dbReference type="InterPro" id="IPR003313">
    <property type="entry name" value="AraC-bd"/>
</dbReference>
<dbReference type="AlphaFoldDB" id="A0A3A3GBE6"/>
<dbReference type="Proteomes" id="UP000266177">
    <property type="component" value="Unassembled WGS sequence"/>
</dbReference>
<dbReference type="InterPro" id="IPR037923">
    <property type="entry name" value="HTH-like"/>
</dbReference>
<dbReference type="SMART" id="SM00342">
    <property type="entry name" value="HTH_ARAC"/>
    <property type="match status" value="1"/>
</dbReference>
<feature type="domain" description="HTH araC/xylS-type" evidence="4">
    <location>
        <begin position="180"/>
        <end position="278"/>
    </location>
</feature>
<gene>
    <name evidence="5" type="ORF">DQX05_27645</name>
</gene>
<dbReference type="RefSeq" id="WP_119796495.1">
    <property type="nucleotide sequence ID" value="NZ_QYZD01000047.1"/>
</dbReference>
<dbReference type="PROSITE" id="PS01124">
    <property type="entry name" value="HTH_ARAC_FAMILY_2"/>
    <property type="match status" value="1"/>
</dbReference>
<evidence type="ECO:0000313" key="6">
    <source>
        <dbReference type="Proteomes" id="UP000266177"/>
    </source>
</evidence>
<keyword evidence="3" id="KW-0804">Transcription</keyword>